<protein>
    <submittedName>
        <fullName evidence="2 3">Secreted salivary gland peptide, putative</fullName>
    </submittedName>
</protein>
<proteinExistence type="predicted"/>
<dbReference type="OrthoDB" id="6492520at2759"/>
<name>B7Q1M8_IXOSC</name>
<feature type="region of interest" description="Disordered" evidence="1">
    <location>
        <begin position="203"/>
        <end position="223"/>
    </location>
</feature>
<dbReference type="VEuPathDB" id="VectorBase:ISCI020236"/>
<dbReference type="EMBL" id="DS838300">
    <property type="protein sequence ID" value="EEC12743.1"/>
    <property type="molecule type" value="Genomic_DNA"/>
</dbReference>
<evidence type="ECO:0000313" key="4">
    <source>
        <dbReference type="Proteomes" id="UP000001555"/>
    </source>
</evidence>
<evidence type="ECO:0000313" key="3">
    <source>
        <dbReference type="EnsemblMetazoa" id="ISCW020236-PA"/>
    </source>
</evidence>
<evidence type="ECO:0000256" key="1">
    <source>
        <dbReference type="SAM" id="MobiDB-lite"/>
    </source>
</evidence>
<dbReference type="AlphaFoldDB" id="B7Q1M8"/>
<reference evidence="3" key="2">
    <citation type="submission" date="2020-05" db="UniProtKB">
        <authorList>
            <consortium name="EnsemblMetazoa"/>
        </authorList>
    </citation>
    <scope>IDENTIFICATION</scope>
    <source>
        <strain evidence="3">wikel</strain>
    </source>
</reference>
<sequence>MLLLFAVRCATAYDLANLPNRGINRYAMDTLEGSNSGPTPRYVYMRQQGLGLPFSQSLENGYGHSLTQSLSGFGGGSGGHIGGSIDGGLGGRAHGRAGSRHIGQGVPFGLNHGVGQGLGYSLGRGTGHALGHGIGHGFGHGLGHGFGHGLGLGQEMKHGLSSGFDPGRGIFGGGLHDEFSYGESKVIQGPTYLVHTYGGEHERYGSRSKSYAGKSHRGGHRNRKVIVLKERDRHGH</sequence>
<feature type="compositionally biased region" description="Basic residues" evidence="1">
    <location>
        <begin position="214"/>
        <end position="223"/>
    </location>
</feature>
<organism>
    <name type="scientific">Ixodes scapularis</name>
    <name type="common">Black-legged tick</name>
    <name type="synonym">Deer tick</name>
    <dbReference type="NCBI Taxonomy" id="6945"/>
    <lineage>
        <taxon>Eukaryota</taxon>
        <taxon>Metazoa</taxon>
        <taxon>Ecdysozoa</taxon>
        <taxon>Arthropoda</taxon>
        <taxon>Chelicerata</taxon>
        <taxon>Arachnida</taxon>
        <taxon>Acari</taxon>
        <taxon>Parasitiformes</taxon>
        <taxon>Ixodida</taxon>
        <taxon>Ixodoidea</taxon>
        <taxon>Ixodidae</taxon>
        <taxon>Ixodinae</taxon>
        <taxon>Ixodes</taxon>
    </lineage>
</organism>
<dbReference type="EnsemblMetazoa" id="ISCW020236-RA">
    <property type="protein sequence ID" value="ISCW020236-PA"/>
    <property type="gene ID" value="ISCW020236"/>
</dbReference>
<dbReference type="EMBL" id="ABJB010911827">
    <property type="status" value="NOT_ANNOTATED_CDS"/>
    <property type="molecule type" value="Genomic_DNA"/>
</dbReference>
<dbReference type="PaxDb" id="6945-B7Q1M8"/>
<dbReference type="Proteomes" id="UP000001555">
    <property type="component" value="Unassembled WGS sequence"/>
</dbReference>
<evidence type="ECO:0000313" key="2">
    <source>
        <dbReference type="EMBL" id="EEC12743.1"/>
    </source>
</evidence>
<dbReference type="VEuPathDB" id="VectorBase:ISCW020236"/>
<accession>B7Q1M8</accession>
<dbReference type="HOGENOM" id="CLU_1176576_0_0_1"/>
<dbReference type="VEuPathDB" id="VectorBase:ISCP_011066"/>
<reference evidence="2 4" key="1">
    <citation type="submission" date="2008-03" db="EMBL/GenBank/DDBJ databases">
        <title>Annotation of Ixodes scapularis.</title>
        <authorList>
            <consortium name="Ixodes scapularis Genome Project Consortium"/>
            <person name="Caler E."/>
            <person name="Hannick L.I."/>
            <person name="Bidwell S."/>
            <person name="Joardar V."/>
            <person name="Thiagarajan M."/>
            <person name="Amedeo P."/>
            <person name="Galinsky K.J."/>
            <person name="Schobel S."/>
            <person name="Inman J."/>
            <person name="Hostetler J."/>
            <person name="Miller J."/>
            <person name="Hammond M."/>
            <person name="Megy K."/>
            <person name="Lawson D."/>
            <person name="Kodira C."/>
            <person name="Sutton G."/>
            <person name="Meyer J."/>
            <person name="Hill C.A."/>
            <person name="Birren B."/>
            <person name="Nene V."/>
            <person name="Collins F."/>
            <person name="Alarcon-Chaidez F."/>
            <person name="Wikel S."/>
            <person name="Strausberg R."/>
        </authorList>
    </citation>
    <scope>NUCLEOTIDE SEQUENCE [LARGE SCALE GENOMIC DNA]</scope>
    <source>
        <strain evidence="4">Wikel</strain>
        <strain evidence="2">Wikel colony</strain>
    </source>
</reference>
<dbReference type="InParanoid" id="B7Q1M8"/>
<keyword evidence="4" id="KW-1185">Reference proteome</keyword>
<gene>
    <name evidence="2" type="ORF">IscW_ISCW020236</name>
</gene>